<evidence type="ECO:0000313" key="1">
    <source>
        <dbReference type="EMBL" id="PWQ95415.1"/>
    </source>
</evidence>
<dbReference type="RefSeq" id="WP_109838505.1">
    <property type="nucleotide sequence ID" value="NZ_QGKM01000046.1"/>
</dbReference>
<dbReference type="InterPro" id="IPR021223">
    <property type="entry name" value="AbiGi"/>
</dbReference>
<comment type="caution">
    <text evidence="1">The sequence shown here is derived from an EMBL/GenBank/DDBJ whole genome shotgun (WGS) entry which is preliminary data.</text>
</comment>
<reference evidence="1 2" key="1">
    <citation type="submission" date="2018-05" db="EMBL/GenBank/DDBJ databases">
        <title>Leucothrix arctica sp. nov., isolated from Arctic seawater.</title>
        <authorList>
            <person name="Choi A."/>
            <person name="Baek K."/>
        </authorList>
    </citation>
    <scope>NUCLEOTIDE SEQUENCE [LARGE SCALE GENOMIC DNA]</scope>
    <source>
        <strain evidence="1 2">JCM 18388</strain>
    </source>
</reference>
<evidence type="ECO:0000313" key="2">
    <source>
        <dbReference type="Proteomes" id="UP000245539"/>
    </source>
</evidence>
<keyword evidence="2" id="KW-1185">Reference proteome</keyword>
<organism evidence="1 2">
    <name type="scientific">Leucothrix pacifica</name>
    <dbReference type="NCBI Taxonomy" id="1247513"/>
    <lineage>
        <taxon>Bacteria</taxon>
        <taxon>Pseudomonadati</taxon>
        <taxon>Pseudomonadota</taxon>
        <taxon>Gammaproteobacteria</taxon>
        <taxon>Thiotrichales</taxon>
        <taxon>Thiotrichaceae</taxon>
        <taxon>Leucothrix</taxon>
    </lineage>
</organism>
<accession>A0A317C9N9</accession>
<name>A0A317C9N9_9GAMM</name>
<dbReference type="Proteomes" id="UP000245539">
    <property type="component" value="Unassembled WGS sequence"/>
</dbReference>
<dbReference type="AlphaFoldDB" id="A0A317C9N9"/>
<gene>
    <name evidence="1" type="ORF">DKW60_15160</name>
</gene>
<proteinExistence type="predicted"/>
<sequence length="242" mass="28162">MRPRSNSLFHFTKNEEILFDIMKNGFWPRYCLEDIQWQGGKDFVAFPMVCFCDIPLARINDHVDSYGSYGIGLSKAWAEKNNLNPLIYISSGSALSSCVKRIFKHTKNTKAEENTPADDSRYLIAHSKPTVGKMIQEGVPVEKDFYQESEWRFVPSHDEVTNYLRRDQFEEKNILEEKHAKTREFSSLKFVPSDVSYVFVPKDSDIPNIINFMQNQLDHYPSADLKILFSRVISLESIRRDM</sequence>
<dbReference type="OrthoDB" id="680500at2"/>
<protein>
    <submittedName>
        <fullName evidence="1">Uncharacterized protein</fullName>
    </submittedName>
</protein>
<dbReference type="Pfam" id="PF10899">
    <property type="entry name" value="AbiGi"/>
    <property type="match status" value="1"/>
</dbReference>
<dbReference type="EMBL" id="QGKM01000046">
    <property type="protein sequence ID" value="PWQ95415.1"/>
    <property type="molecule type" value="Genomic_DNA"/>
</dbReference>